<keyword evidence="4" id="KW-0325">Glycoprotein</keyword>
<comment type="subcellular location">
    <subcellularLocation>
        <location evidence="1">Endoplasmic reticulum</location>
    </subcellularLocation>
</comment>
<reference evidence="6 7" key="1">
    <citation type="submission" date="2023-03" db="EMBL/GenBank/DDBJ databases">
        <title>Draft genome sequence of type strain Streptomyces ferralitis JCM 14344.</title>
        <authorList>
            <person name="Klaysubun C."/>
            <person name="Duangmal K."/>
        </authorList>
    </citation>
    <scope>NUCLEOTIDE SEQUENCE [LARGE SCALE GENOMIC DNA]</scope>
    <source>
        <strain evidence="6 7">JCM 14344</strain>
    </source>
</reference>
<feature type="chain" id="PRO_5045565014" evidence="5">
    <location>
        <begin position="43"/>
        <end position="495"/>
    </location>
</feature>
<dbReference type="GO" id="GO:0016787">
    <property type="term" value="F:hydrolase activity"/>
    <property type="evidence" value="ECO:0007669"/>
    <property type="project" value="UniProtKB-KW"/>
</dbReference>
<sequence length="495" mass="54880">MRPLSRTPQPPAAWHPARRTLLGAAAATALAGATLAPPHAFAAGRSRAMTSDPAGAAEPTALPSDAHVTQQVHAEFLHGWHGYTSTAWGYDELRPVSRTHNDFFAPGRTFGLSIVEALDTLFLMGEDRELARGCDWIEKHFDPAQDADVHVFEAVIRLVGGLLAGYLATGRHKLLSLCRELTDHLLPAFTSSPTGIPYSHVNLRTGAVSGPDVPLAEVGTNIMEFGLLSKLTGDSRYYDASMRAYRAVIDKRSSLDLLGTSINAETGRWTDTASVEPNPPVDSFYEYLWGGYALFGDSRLRDWYRTLTRAVLRHQSDTSTGHLWFCQVDPATGKQVGTSQSELASFYAGLLGKGGDLRDGAAYYRSWTAVLDRYPVLPEGIDYRTLTATDKGNQLRPEYANSSFDLWRLTHDAYYKRTGYRYFTAMRDHLRVPGGYTIATDVTTAPMGQGDLLPAYWFAENFKYVYLMFSGTRRFDYRNGYLSTEGKVLRGLRRS</sequence>
<dbReference type="Gene3D" id="1.50.10.10">
    <property type="match status" value="1"/>
</dbReference>
<proteinExistence type="inferred from homology"/>
<dbReference type="Proteomes" id="UP001220022">
    <property type="component" value="Unassembled WGS sequence"/>
</dbReference>
<dbReference type="InterPro" id="IPR036026">
    <property type="entry name" value="Seven-hairpin_glycosidases"/>
</dbReference>
<dbReference type="Pfam" id="PF01532">
    <property type="entry name" value="Glyco_hydro_47"/>
    <property type="match status" value="1"/>
</dbReference>
<feature type="signal peptide" evidence="5">
    <location>
        <begin position="1"/>
        <end position="42"/>
    </location>
</feature>
<evidence type="ECO:0000313" key="7">
    <source>
        <dbReference type="Proteomes" id="UP001220022"/>
    </source>
</evidence>
<name>A0ABT5Z319_9ACTN</name>
<protein>
    <submittedName>
        <fullName evidence="6">Glycoside hydrolase family 47 protein</fullName>
    </submittedName>
</protein>
<accession>A0ABT5Z319</accession>
<dbReference type="InterPro" id="IPR044674">
    <property type="entry name" value="EDEM1/2/3"/>
</dbReference>
<dbReference type="PROSITE" id="PS51318">
    <property type="entry name" value="TAT"/>
    <property type="match status" value="1"/>
</dbReference>
<dbReference type="PANTHER" id="PTHR45679:SF5">
    <property type="entry name" value="ER DEGRADATION-ENHANCING ALPHA-MANNOSIDASE-LIKE PROTEIN 1"/>
    <property type="match status" value="1"/>
</dbReference>
<gene>
    <name evidence="6" type="ORF">P2L57_21480</name>
</gene>
<dbReference type="PANTHER" id="PTHR45679">
    <property type="entry name" value="ER DEGRADATION-ENHANCING ALPHA-MANNOSIDASE-LIKE PROTEIN 2"/>
    <property type="match status" value="1"/>
</dbReference>
<keyword evidence="6" id="KW-0378">Hydrolase</keyword>
<evidence type="ECO:0000256" key="1">
    <source>
        <dbReference type="ARBA" id="ARBA00004240"/>
    </source>
</evidence>
<comment type="similarity">
    <text evidence="2">Belongs to the glycosyl hydrolase 47 family.</text>
</comment>
<keyword evidence="3" id="KW-0256">Endoplasmic reticulum</keyword>
<keyword evidence="7" id="KW-1185">Reference proteome</keyword>
<evidence type="ECO:0000256" key="3">
    <source>
        <dbReference type="ARBA" id="ARBA00022824"/>
    </source>
</evidence>
<keyword evidence="5" id="KW-0732">Signal</keyword>
<dbReference type="SUPFAM" id="SSF48225">
    <property type="entry name" value="Seven-hairpin glycosidases"/>
    <property type="match status" value="1"/>
</dbReference>
<evidence type="ECO:0000256" key="5">
    <source>
        <dbReference type="SAM" id="SignalP"/>
    </source>
</evidence>
<organism evidence="6 7">
    <name type="scientific">Streptantibioticus ferralitis</name>
    <dbReference type="NCBI Taxonomy" id="236510"/>
    <lineage>
        <taxon>Bacteria</taxon>
        <taxon>Bacillati</taxon>
        <taxon>Actinomycetota</taxon>
        <taxon>Actinomycetes</taxon>
        <taxon>Kitasatosporales</taxon>
        <taxon>Streptomycetaceae</taxon>
        <taxon>Streptantibioticus</taxon>
    </lineage>
</organism>
<dbReference type="InterPro" id="IPR012341">
    <property type="entry name" value="6hp_glycosidase-like_sf"/>
</dbReference>
<dbReference type="InterPro" id="IPR001382">
    <property type="entry name" value="Glyco_hydro_47"/>
</dbReference>
<dbReference type="InterPro" id="IPR006311">
    <property type="entry name" value="TAT_signal"/>
</dbReference>
<comment type="caution">
    <text evidence="6">The sequence shown here is derived from an EMBL/GenBank/DDBJ whole genome shotgun (WGS) entry which is preliminary data.</text>
</comment>
<evidence type="ECO:0000313" key="6">
    <source>
        <dbReference type="EMBL" id="MDF2258194.1"/>
    </source>
</evidence>
<dbReference type="RefSeq" id="WP_275816981.1">
    <property type="nucleotide sequence ID" value="NZ_BAAANM010000025.1"/>
</dbReference>
<dbReference type="PRINTS" id="PR00747">
    <property type="entry name" value="GLYHDRLASE47"/>
</dbReference>
<evidence type="ECO:0000256" key="2">
    <source>
        <dbReference type="ARBA" id="ARBA00007658"/>
    </source>
</evidence>
<dbReference type="EMBL" id="JARHTQ010000014">
    <property type="protein sequence ID" value="MDF2258194.1"/>
    <property type="molecule type" value="Genomic_DNA"/>
</dbReference>
<evidence type="ECO:0000256" key="4">
    <source>
        <dbReference type="ARBA" id="ARBA00023180"/>
    </source>
</evidence>